<evidence type="ECO:0000313" key="1">
    <source>
        <dbReference type="EMBL" id="KAJ8622039.1"/>
    </source>
</evidence>
<keyword evidence="2" id="KW-1185">Reference proteome</keyword>
<proteinExistence type="predicted"/>
<accession>A0ACC2KLH5</accession>
<protein>
    <submittedName>
        <fullName evidence="1">Uncharacterized protein</fullName>
    </submittedName>
</protein>
<name>A0ACC2KLH5_PERAE</name>
<dbReference type="Proteomes" id="UP001234297">
    <property type="component" value="Chromosome 10"/>
</dbReference>
<reference evidence="1 2" key="1">
    <citation type="journal article" date="2022" name="Hortic Res">
        <title>A haplotype resolved chromosomal level avocado genome allows analysis of novel avocado genes.</title>
        <authorList>
            <person name="Nath O."/>
            <person name="Fletcher S.J."/>
            <person name="Hayward A."/>
            <person name="Shaw L.M."/>
            <person name="Masouleh A.K."/>
            <person name="Furtado A."/>
            <person name="Henry R.J."/>
            <person name="Mitter N."/>
        </authorList>
    </citation>
    <scope>NUCLEOTIDE SEQUENCE [LARGE SCALE GENOMIC DNA]</scope>
    <source>
        <strain evidence="2">cv. Hass</strain>
    </source>
</reference>
<dbReference type="EMBL" id="CM056818">
    <property type="protein sequence ID" value="KAJ8622039.1"/>
    <property type="molecule type" value="Genomic_DNA"/>
</dbReference>
<organism evidence="1 2">
    <name type="scientific">Persea americana</name>
    <name type="common">Avocado</name>
    <dbReference type="NCBI Taxonomy" id="3435"/>
    <lineage>
        <taxon>Eukaryota</taxon>
        <taxon>Viridiplantae</taxon>
        <taxon>Streptophyta</taxon>
        <taxon>Embryophyta</taxon>
        <taxon>Tracheophyta</taxon>
        <taxon>Spermatophyta</taxon>
        <taxon>Magnoliopsida</taxon>
        <taxon>Magnoliidae</taxon>
        <taxon>Laurales</taxon>
        <taxon>Lauraceae</taxon>
        <taxon>Persea</taxon>
    </lineage>
</organism>
<gene>
    <name evidence="1" type="ORF">MRB53_030568</name>
</gene>
<comment type="caution">
    <text evidence="1">The sequence shown here is derived from an EMBL/GenBank/DDBJ whole genome shotgun (WGS) entry which is preliminary data.</text>
</comment>
<sequence length="162" mass="17814">MEYFCEPRFLPLVLDRHDSCGGLILVTVCGLCGRTCEVAVDDEIPELAKVALSMDRPKNERCSPGIVGPPMPNIKQALSRTTQATTKCSNRSAWSSKFILAPKLNQTTTPKSAFYFCPIYCPTGNPLIPNCTIKFHSDSLASRGPFEYTTNHHVTSAFLPDS</sequence>
<evidence type="ECO:0000313" key="2">
    <source>
        <dbReference type="Proteomes" id="UP001234297"/>
    </source>
</evidence>